<accession>A0A016X0J0</accession>
<evidence type="ECO:0000313" key="2">
    <source>
        <dbReference type="EMBL" id="EYC45376.1"/>
    </source>
</evidence>
<keyword evidence="1" id="KW-1133">Transmembrane helix</keyword>
<dbReference type="EMBL" id="JARK01000031">
    <property type="protein sequence ID" value="EYC45376.1"/>
    <property type="molecule type" value="Genomic_DNA"/>
</dbReference>
<keyword evidence="1" id="KW-0472">Membrane</keyword>
<proteinExistence type="predicted"/>
<organism evidence="2 3">
    <name type="scientific">Ancylostoma ceylanicum</name>
    <dbReference type="NCBI Taxonomy" id="53326"/>
    <lineage>
        <taxon>Eukaryota</taxon>
        <taxon>Metazoa</taxon>
        <taxon>Ecdysozoa</taxon>
        <taxon>Nematoda</taxon>
        <taxon>Chromadorea</taxon>
        <taxon>Rhabditida</taxon>
        <taxon>Rhabditina</taxon>
        <taxon>Rhabditomorpha</taxon>
        <taxon>Strongyloidea</taxon>
        <taxon>Ancylostomatidae</taxon>
        <taxon>Ancylostomatinae</taxon>
        <taxon>Ancylostoma</taxon>
    </lineage>
</organism>
<dbReference type="Proteomes" id="UP000024635">
    <property type="component" value="Unassembled WGS sequence"/>
</dbReference>
<keyword evidence="1" id="KW-0812">Transmembrane</keyword>
<evidence type="ECO:0000313" key="3">
    <source>
        <dbReference type="Proteomes" id="UP000024635"/>
    </source>
</evidence>
<feature type="transmembrane region" description="Helical" evidence="1">
    <location>
        <begin position="12"/>
        <end position="30"/>
    </location>
</feature>
<protein>
    <submittedName>
        <fullName evidence="2">Uncharacterized protein</fullName>
    </submittedName>
</protein>
<dbReference type="AlphaFoldDB" id="A0A016X0J0"/>
<sequence>MSHAARYGSSSLVMAGHSSLRFIFGFLLWIKNTSRVLRAEISLSSARIVTCTSKSTLLWAYSTRVVELRKPWDEDR</sequence>
<reference evidence="3" key="1">
    <citation type="journal article" date="2015" name="Nat. Genet.">
        <title>The genome and transcriptome of the zoonotic hookworm Ancylostoma ceylanicum identify infection-specific gene families.</title>
        <authorList>
            <person name="Schwarz E.M."/>
            <person name="Hu Y."/>
            <person name="Antoshechkin I."/>
            <person name="Miller M.M."/>
            <person name="Sternberg P.W."/>
            <person name="Aroian R.V."/>
        </authorList>
    </citation>
    <scope>NUCLEOTIDE SEQUENCE</scope>
    <source>
        <strain evidence="3">HY135</strain>
    </source>
</reference>
<keyword evidence="3" id="KW-1185">Reference proteome</keyword>
<comment type="caution">
    <text evidence="2">The sequence shown here is derived from an EMBL/GenBank/DDBJ whole genome shotgun (WGS) entry which is preliminary data.</text>
</comment>
<evidence type="ECO:0000256" key="1">
    <source>
        <dbReference type="SAM" id="Phobius"/>
    </source>
</evidence>
<gene>
    <name evidence="2" type="primary">Acey_s0431.g1341</name>
    <name evidence="2" type="ORF">Y032_0431g1341</name>
</gene>
<name>A0A016X0J0_9BILA</name>